<organism evidence="1 2">
    <name type="scientific">Brassica cretica</name>
    <name type="common">Mustard</name>
    <dbReference type="NCBI Taxonomy" id="69181"/>
    <lineage>
        <taxon>Eukaryota</taxon>
        <taxon>Viridiplantae</taxon>
        <taxon>Streptophyta</taxon>
        <taxon>Embryophyta</taxon>
        <taxon>Tracheophyta</taxon>
        <taxon>Spermatophyta</taxon>
        <taxon>Magnoliopsida</taxon>
        <taxon>eudicotyledons</taxon>
        <taxon>Gunneridae</taxon>
        <taxon>Pentapetalae</taxon>
        <taxon>rosids</taxon>
        <taxon>malvids</taxon>
        <taxon>Brassicales</taxon>
        <taxon>Brassicaceae</taxon>
        <taxon>Brassiceae</taxon>
        <taxon>Brassica</taxon>
    </lineage>
</organism>
<sequence length="136" mass="15326">MIHRDPERKKERKSICYRMVGEEWGLKHHRGMSMTLKDINAVGMDRPSGRISIKESNTRLPGGAMRGDHLSLRILEFGEELRDSIVASITVSLGMKEWLTEVKGFADMVGLEKGDLSEETLGITIYHGKTLERDVG</sequence>
<gene>
    <name evidence="1" type="ORF">F2Q69_00045901</name>
</gene>
<name>A0A8S9NFP5_BRACR</name>
<dbReference type="EMBL" id="QGKX02001621">
    <property type="protein sequence ID" value="KAF3499859.1"/>
    <property type="molecule type" value="Genomic_DNA"/>
</dbReference>
<evidence type="ECO:0000313" key="2">
    <source>
        <dbReference type="Proteomes" id="UP000712600"/>
    </source>
</evidence>
<proteinExistence type="predicted"/>
<comment type="caution">
    <text evidence="1">The sequence shown here is derived from an EMBL/GenBank/DDBJ whole genome shotgun (WGS) entry which is preliminary data.</text>
</comment>
<dbReference type="Proteomes" id="UP000712600">
    <property type="component" value="Unassembled WGS sequence"/>
</dbReference>
<reference evidence="1" key="1">
    <citation type="submission" date="2019-12" db="EMBL/GenBank/DDBJ databases">
        <title>Genome sequencing and annotation of Brassica cretica.</title>
        <authorList>
            <person name="Studholme D.J."/>
            <person name="Sarris P."/>
        </authorList>
    </citation>
    <scope>NUCLEOTIDE SEQUENCE</scope>
    <source>
        <strain evidence="1">PFS-109/04</strain>
        <tissue evidence="1">Leaf</tissue>
    </source>
</reference>
<dbReference type="AlphaFoldDB" id="A0A8S9NFP5"/>
<evidence type="ECO:0000313" key="1">
    <source>
        <dbReference type="EMBL" id="KAF3499859.1"/>
    </source>
</evidence>
<accession>A0A8S9NFP5</accession>
<protein>
    <submittedName>
        <fullName evidence="1">Uncharacterized protein</fullName>
    </submittedName>
</protein>